<dbReference type="PANTHER" id="PTHR33988">
    <property type="entry name" value="ENDORIBONUCLEASE MAZF-RELATED"/>
    <property type="match status" value="1"/>
</dbReference>
<dbReference type="AlphaFoldDB" id="A0A0B5B7R5"/>
<comment type="similarity">
    <text evidence="1">Belongs to the PemK/MazF family.</text>
</comment>
<protein>
    <recommendedName>
        <fullName evidence="1">mRNA interferase</fullName>
        <ecNumber evidence="1">3.1.-.-</ecNumber>
    </recommendedName>
</protein>
<comment type="function">
    <text evidence="1">Toxic component of a type II toxin-antitoxin (TA) system.</text>
</comment>
<dbReference type="GO" id="GO:0004521">
    <property type="term" value="F:RNA endonuclease activity"/>
    <property type="evidence" value="ECO:0007669"/>
    <property type="project" value="TreeGrafter"/>
</dbReference>
<dbReference type="Gene3D" id="2.30.30.110">
    <property type="match status" value="1"/>
</dbReference>
<sequence>MFKRGGIYSVNLAHEGDGTPEICPCVVVSNNISNEFSPVVTITPLSFRNLEKIYEFETFLPAEKTGLAADTKLSSHIIITIDKSKVVGERRGFLSRPLMDQVEKALRLQLGL</sequence>
<gene>
    <name evidence="2" type="ORF">GPICK_03855</name>
</gene>
<dbReference type="RefSeq" id="WP_039740655.1">
    <property type="nucleotide sequence ID" value="NZ_CP009788.1"/>
</dbReference>
<evidence type="ECO:0000313" key="3">
    <source>
        <dbReference type="Proteomes" id="UP000057609"/>
    </source>
</evidence>
<dbReference type="Proteomes" id="UP000057609">
    <property type="component" value="Chromosome"/>
</dbReference>
<keyword evidence="1" id="KW-0378">Hydrolase</keyword>
<dbReference type="Pfam" id="PF02452">
    <property type="entry name" value="PemK_toxin"/>
    <property type="match status" value="1"/>
</dbReference>
<proteinExistence type="inferred from homology"/>
<dbReference type="GO" id="GO:0006402">
    <property type="term" value="P:mRNA catabolic process"/>
    <property type="evidence" value="ECO:0007669"/>
    <property type="project" value="TreeGrafter"/>
</dbReference>
<keyword evidence="1" id="KW-0540">Nuclease</keyword>
<dbReference type="KEGG" id="gpi:GPICK_03855"/>
<evidence type="ECO:0000256" key="1">
    <source>
        <dbReference type="PIRNR" id="PIRNR033490"/>
    </source>
</evidence>
<accession>A0A0B5B7R5</accession>
<keyword evidence="3" id="KW-1185">Reference proteome</keyword>
<dbReference type="STRING" id="345632.GPICK_03855"/>
<keyword evidence="1" id="KW-0255">Endonuclease</keyword>
<dbReference type="InterPro" id="IPR003477">
    <property type="entry name" value="PemK-like"/>
</dbReference>
<dbReference type="OrthoDB" id="9793906at2"/>
<dbReference type="HOGENOM" id="CLU_121823_1_1_7"/>
<dbReference type="SUPFAM" id="SSF50118">
    <property type="entry name" value="Cell growth inhibitor/plasmid maintenance toxic component"/>
    <property type="match status" value="1"/>
</dbReference>
<dbReference type="PIRSF" id="PIRSF033490">
    <property type="entry name" value="MazF"/>
    <property type="match status" value="1"/>
</dbReference>
<evidence type="ECO:0000313" key="2">
    <source>
        <dbReference type="EMBL" id="AJE02617.1"/>
    </source>
</evidence>
<name>A0A0B5B7R5_9BACT</name>
<dbReference type="PANTHER" id="PTHR33988:SF1">
    <property type="entry name" value="ENDORIBONUCLEASE MAZF7-RELATED"/>
    <property type="match status" value="1"/>
</dbReference>
<reference evidence="2 3" key="1">
    <citation type="journal article" date="2015" name="Genome Announc.">
        <title>Complete Genome of Geobacter pickeringii G13T, a Metal-Reducing Isolate from Sedimentary Kaolin Deposits.</title>
        <authorList>
            <person name="Badalamenti J.P."/>
            <person name="Bond D.R."/>
        </authorList>
    </citation>
    <scope>NUCLEOTIDE SEQUENCE [LARGE SCALE GENOMIC DNA]</scope>
    <source>
        <strain evidence="2 3">G13</strain>
    </source>
</reference>
<dbReference type="EMBL" id="CP009788">
    <property type="protein sequence ID" value="AJE02617.1"/>
    <property type="molecule type" value="Genomic_DNA"/>
</dbReference>
<dbReference type="GO" id="GO:0016787">
    <property type="term" value="F:hydrolase activity"/>
    <property type="evidence" value="ECO:0007669"/>
    <property type="project" value="UniProtKB-KW"/>
</dbReference>
<dbReference type="GO" id="GO:0016075">
    <property type="term" value="P:rRNA catabolic process"/>
    <property type="evidence" value="ECO:0007669"/>
    <property type="project" value="TreeGrafter"/>
</dbReference>
<dbReference type="EC" id="3.1.-.-" evidence="1"/>
<organism evidence="2 3">
    <name type="scientific">Geobacter pickeringii</name>
    <dbReference type="NCBI Taxonomy" id="345632"/>
    <lineage>
        <taxon>Bacteria</taxon>
        <taxon>Pseudomonadati</taxon>
        <taxon>Thermodesulfobacteriota</taxon>
        <taxon>Desulfuromonadia</taxon>
        <taxon>Geobacterales</taxon>
        <taxon>Geobacteraceae</taxon>
        <taxon>Geobacter</taxon>
    </lineage>
</organism>
<dbReference type="InterPro" id="IPR011067">
    <property type="entry name" value="Plasmid_toxin/cell-grow_inhib"/>
</dbReference>
<dbReference type="GO" id="GO:0003677">
    <property type="term" value="F:DNA binding"/>
    <property type="evidence" value="ECO:0007669"/>
    <property type="project" value="InterPro"/>
</dbReference>